<feature type="signal peptide" evidence="4">
    <location>
        <begin position="1"/>
        <end position="21"/>
    </location>
</feature>
<evidence type="ECO:0000256" key="3">
    <source>
        <dbReference type="SAM" id="Phobius"/>
    </source>
</evidence>
<evidence type="ECO:0000313" key="5">
    <source>
        <dbReference type="EMBL" id="CAA0119519.1"/>
    </source>
</evidence>
<evidence type="ECO:0008006" key="7">
    <source>
        <dbReference type="Google" id="ProtNLM"/>
    </source>
</evidence>
<keyword evidence="6" id="KW-1185">Reference proteome</keyword>
<evidence type="ECO:0000256" key="4">
    <source>
        <dbReference type="SAM" id="SignalP"/>
    </source>
</evidence>
<keyword evidence="1 4" id="KW-0732">Signal</keyword>
<feature type="chain" id="PRO_5024910280" description="SH3b domain-containing protein" evidence="4">
    <location>
        <begin position="22"/>
        <end position="250"/>
    </location>
</feature>
<evidence type="ECO:0000313" key="6">
    <source>
        <dbReference type="Proteomes" id="UP000441399"/>
    </source>
</evidence>
<accession>A0A5S9QMX9</accession>
<dbReference type="NCBIfam" id="TIGR04211">
    <property type="entry name" value="SH3_and_anchor"/>
    <property type="match status" value="1"/>
</dbReference>
<dbReference type="EMBL" id="CACSIO010000034">
    <property type="protein sequence ID" value="CAA0119519.1"/>
    <property type="molecule type" value="Genomic_DNA"/>
</dbReference>
<keyword evidence="3" id="KW-1133">Transmembrane helix</keyword>
<proteinExistence type="predicted"/>
<sequence>MTRLGMIFLTALTLAAPLGLSQDNPAASATASAEAPAVAASYDTSKAGQRVYIRDYLYVPLRSGESARHRIVNKGLKSGTALTLVKTNAGSGYSLVRTSRNAEGWIPTQYLVDAPTAGIELAKARETIKNLTQKAGPLSEQLLEQKRDSERLTIELQGMRQENIRLDRELTRVKDLAANSIELDANNKRLMQANEQLKNTQDSLAAEKERLQSQLKSDDFINGALVLFAGMMLTVFIQYFANSKKKSDWR</sequence>
<feature type="transmembrane region" description="Helical" evidence="3">
    <location>
        <begin position="220"/>
        <end position="241"/>
    </location>
</feature>
<dbReference type="AlphaFoldDB" id="A0A5S9QMX9"/>
<organism evidence="5 6">
    <name type="scientific">BD1-7 clade bacterium</name>
    <dbReference type="NCBI Taxonomy" id="2029982"/>
    <lineage>
        <taxon>Bacteria</taxon>
        <taxon>Pseudomonadati</taxon>
        <taxon>Pseudomonadota</taxon>
        <taxon>Gammaproteobacteria</taxon>
        <taxon>Cellvibrionales</taxon>
        <taxon>Spongiibacteraceae</taxon>
        <taxon>BD1-7 clade</taxon>
    </lineage>
</organism>
<protein>
    <recommendedName>
        <fullName evidence="7">SH3b domain-containing protein</fullName>
    </recommendedName>
</protein>
<reference evidence="5 6" key="1">
    <citation type="submission" date="2019-11" db="EMBL/GenBank/DDBJ databases">
        <authorList>
            <person name="Holert J."/>
        </authorList>
    </citation>
    <scope>NUCLEOTIDE SEQUENCE [LARGE SCALE GENOMIC DNA]</scope>
    <source>
        <strain evidence="5">SB11_3</strain>
    </source>
</reference>
<keyword evidence="2" id="KW-0175">Coiled coil</keyword>
<dbReference type="Proteomes" id="UP000441399">
    <property type="component" value="Unassembled WGS sequence"/>
</dbReference>
<keyword evidence="3" id="KW-0812">Transmembrane</keyword>
<keyword evidence="3" id="KW-0472">Membrane</keyword>
<dbReference type="InterPro" id="IPR016476">
    <property type="entry name" value="SH3_dom_pro"/>
</dbReference>
<feature type="coiled-coil region" evidence="2">
    <location>
        <begin position="142"/>
        <end position="214"/>
    </location>
</feature>
<dbReference type="Gene3D" id="2.30.30.40">
    <property type="entry name" value="SH3 Domains"/>
    <property type="match status" value="1"/>
</dbReference>
<evidence type="ECO:0000256" key="1">
    <source>
        <dbReference type="ARBA" id="ARBA00022729"/>
    </source>
</evidence>
<name>A0A5S9QMX9_9GAMM</name>
<evidence type="ECO:0000256" key="2">
    <source>
        <dbReference type="SAM" id="Coils"/>
    </source>
</evidence>
<gene>
    <name evidence="5" type="ORF">OPDIPICF_02286</name>
</gene>